<dbReference type="PIRSF" id="PIRSF000386">
    <property type="entry name" value="tRNA_mtase"/>
    <property type="match status" value="1"/>
</dbReference>
<comment type="subunit">
    <text evidence="4 15 17">Homodimer.</text>
</comment>
<dbReference type="Pfam" id="PF01746">
    <property type="entry name" value="tRNA_m1G_MT"/>
    <property type="match status" value="1"/>
</dbReference>
<dbReference type="InterPro" id="IPR016009">
    <property type="entry name" value="tRNA_MeTrfase_TRMD/TRM10"/>
</dbReference>
<dbReference type="GO" id="GO:0005829">
    <property type="term" value="C:cytosol"/>
    <property type="evidence" value="ECO:0007669"/>
    <property type="project" value="TreeGrafter"/>
</dbReference>
<keyword evidence="7 15" id="KW-0963">Cytoplasm</keyword>
<evidence type="ECO:0000256" key="17">
    <source>
        <dbReference type="RuleBase" id="RU003464"/>
    </source>
</evidence>
<dbReference type="PANTHER" id="PTHR46417:SF1">
    <property type="entry name" value="TRNA (GUANINE-N(1)-)-METHYLTRANSFERASE"/>
    <property type="match status" value="1"/>
</dbReference>
<evidence type="ECO:0000256" key="5">
    <source>
        <dbReference type="ARBA" id="ARBA00012807"/>
    </source>
</evidence>
<dbReference type="InterPro" id="IPR023148">
    <property type="entry name" value="tRNA_m1G_MeTrfase_C_sf"/>
</dbReference>
<evidence type="ECO:0000259" key="18">
    <source>
        <dbReference type="Pfam" id="PF01746"/>
    </source>
</evidence>
<dbReference type="Proteomes" id="UP001383392">
    <property type="component" value="Unassembled WGS sequence"/>
</dbReference>
<keyword evidence="10 15" id="KW-0949">S-adenosyl-L-methionine</keyword>
<keyword evidence="9 15" id="KW-0808">Transferase</keyword>
<dbReference type="EMBL" id="JAOSJG010000007">
    <property type="protein sequence ID" value="MEK0309080.1"/>
    <property type="molecule type" value="Genomic_DNA"/>
</dbReference>
<dbReference type="InterPro" id="IPR002649">
    <property type="entry name" value="tRNA_m1G_MeTrfase_TrmD"/>
</dbReference>
<reference evidence="20 21" key="1">
    <citation type="submission" date="2017-02" db="EMBL/GenBank/DDBJ databases">
        <title>A draft genome of 'Candidatus Phytoplasma aurantifolia' the agent of the witches-broom disease of lime.</title>
        <authorList>
            <person name="Foissac X."/>
            <person name="Carle P."/>
        </authorList>
    </citation>
    <scope>NUCLEOTIDE SEQUENCE [LARGE SCALE GENOMIC DNA]</scope>
    <source>
        <strain evidence="20 21">WBDL</strain>
    </source>
</reference>
<dbReference type="AlphaFoldDB" id="A0A1S9M303"/>
<dbReference type="Gene3D" id="3.40.1280.10">
    <property type="match status" value="1"/>
</dbReference>
<dbReference type="InterPro" id="IPR029028">
    <property type="entry name" value="Alpha/beta_knot_MTases"/>
</dbReference>
<sequence length="245" mass="28677">MKIDIITIFPNFFDYFLNHSILKRAKEKNKVIINVHDLRFYSHNKHFKIDDKPYSGDTGMLLSFPPLYDCLNKIKSNIKNKSKVILLSPQGNLLTQFKANQYINDFEQLVIICGNYEGVDARILNFIDEELSIGDYVLTGGEIASLVFIDVIIRLIPGVIHENSYLSDSHQKGLLKYPQYTRPFEYKNYKVPSVLLSGDHQKIYKWRLKESLKNTLKKRPDLLQKIHLDKFHQTILEEIKNEDEE</sequence>
<dbReference type="InterPro" id="IPR029026">
    <property type="entry name" value="tRNA_m1G_MTases_N"/>
</dbReference>
<dbReference type="NCBIfam" id="NF000648">
    <property type="entry name" value="PRK00026.1"/>
    <property type="match status" value="1"/>
</dbReference>
<evidence type="ECO:0000256" key="16">
    <source>
        <dbReference type="PIRSR" id="PIRSR000386-1"/>
    </source>
</evidence>
<comment type="subcellular location">
    <subcellularLocation>
        <location evidence="2 15 17">Cytoplasm</location>
    </subcellularLocation>
</comment>
<keyword evidence="22" id="KW-1185">Reference proteome</keyword>
<comment type="catalytic activity">
    <reaction evidence="14 15 17">
        <text>guanosine(37) in tRNA + S-adenosyl-L-methionine = N(1)-methylguanosine(37) in tRNA + S-adenosyl-L-homocysteine + H(+)</text>
        <dbReference type="Rhea" id="RHEA:36899"/>
        <dbReference type="Rhea" id="RHEA-COMP:10145"/>
        <dbReference type="Rhea" id="RHEA-COMP:10147"/>
        <dbReference type="ChEBI" id="CHEBI:15378"/>
        <dbReference type="ChEBI" id="CHEBI:57856"/>
        <dbReference type="ChEBI" id="CHEBI:59789"/>
        <dbReference type="ChEBI" id="CHEBI:73542"/>
        <dbReference type="ChEBI" id="CHEBI:74269"/>
        <dbReference type="EC" id="2.1.1.228"/>
    </reaction>
</comment>
<dbReference type="EMBL" id="MWKN01000016">
    <property type="protein sequence ID" value="OOP59665.1"/>
    <property type="molecule type" value="Genomic_DNA"/>
</dbReference>
<protein>
    <recommendedName>
        <fullName evidence="6 15">tRNA (guanine-N(1)-)-methyltransferase</fullName>
        <ecNumber evidence="5 15">2.1.1.228</ecNumber>
    </recommendedName>
    <alternativeName>
        <fullName evidence="12 15">M1G-methyltransferase</fullName>
    </alternativeName>
    <alternativeName>
        <fullName evidence="13 15">tRNA [GM37] methyltransferase</fullName>
    </alternativeName>
</protein>
<dbReference type="RefSeq" id="WP_078122941.1">
    <property type="nucleotide sequence ID" value="NZ_JAOSJG010000007.1"/>
</dbReference>
<dbReference type="FunFam" id="3.40.1280.10:FF:000001">
    <property type="entry name" value="tRNA (guanine-N(1)-)-methyltransferase"/>
    <property type="match status" value="1"/>
</dbReference>
<evidence type="ECO:0000256" key="1">
    <source>
        <dbReference type="ARBA" id="ARBA00002634"/>
    </source>
</evidence>
<evidence type="ECO:0000256" key="9">
    <source>
        <dbReference type="ARBA" id="ARBA00022679"/>
    </source>
</evidence>
<dbReference type="HAMAP" id="MF_00605">
    <property type="entry name" value="TrmD"/>
    <property type="match status" value="1"/>
</dbReference>
<feature type="binding site" evidence="15 16">
    <location>
        <begin position="133"/>
        <end position="138"/>
    </location>
    <ligand>
        <name>S-adenosyl-L-methionine</name>
        <dbReference type="ChEBI" id="CHEBI:59789"/>
    </ligand>
</feature>
<dbReference type="SUPFAM" id="SSF75217">
    <property type="entry name" value="alpha/beta knot"/>
    <property type="match status" value="1"/>
</dbReference>
<evidence type="ECO:0000256" key="4">
    <source>
        <dbReference type="ARBA" id="ARBA00011738"/>
    </source>
</evidence>
<evidence type="ECO:0000256" key="6">
    <source>
        <dbReference type="ARBA" id="ARBA00014679"/>
    </source>
</evidence>
<accession>A0A1S9M303</accession>
<evidence type="ECO:0000313" key="20">
    <source>
        <dbReference type="EMBL" id="OOP59665.1"/>
    </source>
</evidence>
<evidence type="ECO:0000256" key="12">
    <source>
        <dbReference type="ARBA" id="ARBA00029736"/>
    </source>
</evidence>
<keyword evidence="8 15" id="KW-0489">Methyltransferase</keyword>
<evidence type="ECO:0000313" key="21">
    <source>
        <dbReference type="Proteomes" id="UP000189722"/>
    </source>
</evidence>
<dbReference type="Proteomes" id="UP000189722">
    <property type="component" value="Unassembled WGS sequence"/>
</dbReference>
<gene>
    <name evidence="15 19" type="primary">trmD</name>
    <name evidence="20" type="ORF">B2G44_00675</name>
    <name evidence="19" type="ORF">OC712_01095</name>
</gene>
<evidence type="ECO:0000256" key="11">
    <source>
        <dbReference type="ARBA" id="ARBA00022694"/>
    </source>
</evidence>
<dbReference type="GO" id="GO:0002939">
    <property type="term" value="P:tRNA N1-guanine methylation"/>
    <property type="evidence" value="ECO:0007669"/>
    <property type="project" value="TreeGrafter"/>
</dbReference>
<dbReference type="OrthoDB" id="9807416at2"/>
<feature type="binding site" evidence="15 16">
    <location>
        <position position="114"/>
    </location>
    <ligand>
        <name>S-adenosyl-L-methionine</name>
        <dbReference type="ChEBI" id="CHEBI:59789"/>
    </ligand>
</feature>
<dbReference type="STRING" id="180978.B2G44_00675"/>
<feature type="domain" description="tRNA methyltransferase TRMD/TRM10-type" evidence="18">
    <location>
        <begin position="1"/>
        <end position="225"/>
    </location>
</feature>
<dbReference type="FunFam" id="1.10.1270.20:FF:000001">
    <property type="entry name" value="tRNA (guanine-N(1)-)-methyltransferase"/>
    <property type="match status" value="1"/>
</dbReference>
<comment type="caution">
    <text evidence="20">The sequence shown here is derived from an EMBL/GenBank/DDBJ whole genome shotgun (WGS) entry which is preliminary data.</text>
</comment>
<evidence type="ECO:0000313" key="19">
    <source>
        <dbReference type="EMBL" id="MEK0309080.1"/>
    </source>
</evidence>
<dbReference type="PANTHER" id="PTHR46417">
    <property type="entry name" value="TRNA (GUANINE-N(1)-)-METHYLTRANSFERASE"/>
    <property type="match status" value="1"/>
</dbReference>
<dbReference type="EC" id="2.1.1.228" evidence="5 15"/>
<evidence type="ECO:0000256" key="7">
    <source>
        <dbReference type="ARBA" id="ARBA00022490"/>
    </source>
</evidence>
<evidence type="ECO:0000256" key="10">
    <source>
        <dbReference type="ARBA" id="ARBA00022691"/>
    </source>
</evidence>
<proteinExistence type="inferred from homology"/>
<evidence type="ECO:0000256" key="3">
    <source>
        <dbReference type="ARBA" id="ARBA00007630"/>
    </source>
</evidence>
<dbReference type="CDD" id="cd18080">
    <property type="entry name" value="TrmD-like"/>
    <property type="match status" value="1"/>
</dbReference>
<evidence type="ECO:0000256" key="13">
    <source>
        <dbReference type="ARBA" id="ARBA00033392"/>
    </source>
</evidence>
<reference evidence="19 22" key="2">
    <citation type="journal article" date="2023" name="Int. J. Syst. Evol. Microbiol.">
        <title>The observation of taxonomic boundaries for the 16SrII and 16SrXXV phytoplasmas using genome-based delimitation.</title>
        <authorList>
            <person name="Rodrigues Jardim B."/>
            <person name="Tran-Nguyen L.T.T."/>
            <person name="Gambley C."/>
            <person name="Al-Sadi A.M."/>
            <person name="Al-Subhi A.M."/>
            <person name="Foissac X."/>
            <person name="Salar P."/>
            <person name="Cai H."/>
            <person name="Yang J.Y."/>
            <person name="Davis R."/>
            <person name="Jones L."/>
            <person name="Rodoni B."/>
            <person name="Constable F.E."/>
        </authorList>
    </citation>
    <scope>NUCLEOTIDE SEQUENCE [LARGE SCALE GENOMIC DNA]</scope>
    <source>
        <strain evidence="19">BAWM-OMN-P75</strain>
    </source>
</reference>
<organism evidence="20 21">
    <name type="scientific">Candidatus Phytoplasma citri</name>
    <dbReference type="NCBI Taxonomy" id="180978"/>
    <lineage>
        <taxon>Bacteria</taxon>
        <taxon>Bacillati</taxon>
        <taxon>Mycoplasmatota</taxon>
        <taxon>Mollicutes</taxon>
        <taxon>Acholeplasmatales</taxon>
        <taxon>Acholeplasmataceae</taxon>
        <taxon>Candidatus Phytoplasma</taxon>
        <taxon>16SrII (Peanut WB group)</taxon>
    </lineage>
</organism>
<comment type="function">
    <text evidence="1 15 17">Specifically methylates guanosine-37 in various tRNAs.</text>
</comment>
<dbReference type="GO" id="GO:0052906">
    <property type="term" value="F:tRNA (guanine(37)-N1)-methyltransferase activity"/>
    <property type="evidence" value="ECO:0007669"/>
    <property type="project" value="UniProtKB-UniRule"/>
</dbReference>
<dbReference type="Gene3D" id="1.10.1270.20">
    <property type="entry name" value="tRNA(m1g37)methyltransferase, domain 2"/>
    <property type="match status" value="1"/>
</dbReference>
<evidence type="ECO:0000256" key="2">
    <source>
        <dbReference type="ARBA" id="ARBA00004496"/>
    </source>
</evidence>
<evidence type="ECO:0000256" key="15">
    <source>
        <dbReference type="HAMAP-Rule" id="MF_00605"/>
    </source>
</evidence>
<evidence type="ECO:0000256" key="8">
    <source>
        <dbReference type="ARBA" id="ARBA00022603"/>
    </source>
</evidence>
<keyword evidence="11 15" id="KW-0819">tRNA processing</keyword>
<evidence type="ECO:0000313" key="22">
    <source>
        <dbReference type="Proteomes" id="UP001383392"/>
    </source>
</evidence>
<dbReference type="NCBIfam" id="TIGR00088">
    <property type="entry name" value="trmD"/>
    <property type="match status" value="1"/>
</dbReference>
<comment type="similarity">
    <text evidence="3 15 17">Belongs to the RNA methyltransferase TrmD family.</text>
</comment>
<evidence type="ECO:0000256" key="14">
    <source>
        <dbReference type="ARBA" id="ARBA00047783"/>
    </source>
</evidence>
<name>A0A1S9M303_9MOLU</name>